<name>A0AA40KIL3_9HYME</name>
<reference evidence="1" key="1">
    <citation type="submission" date="2021-10" db="EMBL/GenBank/DDBJ databases">
        <title>Melipona bicolor Genome sequencing and assembly.</title>
        <authorList>
            <person name="Araujo N.S."/>
            <person name="Arias M.C."/>
        </authorList>
    </citation>
    <scope>NUCLEOTIDE SEQUENCE</scope>
    <source>
        <strain evidence="1">USP_2M_L1-L4_2017</strain>
        <tissue evidence="1">Whole body</tissue>
    </source>
</reference>
<dbReference type="AlphaFoldDB" id="A0AA40KIL3"/>
<protein>
    <submittedName>
        <fullName evidence="1">Uncharacterized protein</fullName>
    </submittedName>
</protein>
<keyword evidence="2" id="KW-1185">Reference proteome</keyword>
<sequence>MPVTRNDRRAYRPWNVRLKDVQSEPWDPSANLRLRSELRHHLQTAEGRDQRLLIVSRGRDAVTDRAGTAPPEPFATTSEEKYITVTVMRTMANTIELSGDDISKKEETKKNS</sequence>
<organism evidence="1 2">
    <name type="scientific">Melipona bicolor</name>
    <dbReference type="NCBI Taxonomy" id="60889"/>
    <lineage>
        <taxon>Eukaryota</taxon>
        <taxon>Metazoa</taxon>
        <taxon>Ecdysozoa</taxon>
        <taxon>Arthropoda</taxon>
        <taxon>Hexapoda</taxon>
        <taxon>Insecta</taxon>
        <taxon>Pterygota</taxon>
        <taxon>Neoptera</taxon>
        <taxon>Endopterygota</taxon>
        <taxon>Hymenoptera</taxon>
        <taxon>Apocrita</taxon>
        <taxon>Aculeata</taxon>
        <taxon>Apoidea</taxon>
        <taxon>Anthophila</taxon>
        <taxon>Apidae</taxon>
        <taxon>Melipona</taxon>
    </lineage>
</organism>
<comment type="caution">
    <text evidence="1">The sequence shown here is derived from an EMBL/GenBank/DDBJ whole genome shotgun (WGS) entry which is preliminary data.</text>
</comment>
<evidence type="ECO:0000313" key="1">
    <source>
        <dbReference type="EMBL" id="KAK1121705.1"/>
    </source>
</evidence>
<proteinExistence type="predicted"/>
<dbReference type="Proteomes" id="UP001177670">
    <property type="component" value="Unassembled WGS sequence"/>
</dbReference>
<accession>A0AA40KIL3</accession>
<gene>
    <name evidence="1" type="ORF">K0M31_010016</name>
</gene>
<dbReference type="EMBL" id="JAHYIQ010000025">
    <property type="protein sequence ID" value="KAK1121705.1"/>
    <property type="molecule type" value="Genomic_DNA"/>
</dbReference>
<evidence type="ECO:0000313" key="2">
    <source>
        <dbReference type="Proteomes" id="UP001177670"/>
    </source>
</evidence>